<reference evidence="7" key="1">
    <citation type="journal article" date="2020" name="Microb. Genom.">
        <title>Genetic diversity of clinical and environmental Mucorales isolates obtained from an investigation of mucormycosis cases among solid organ transplant recipients.</title>
        <authorList>
            <person name="Nguyen M.H."/>
            <person name="Kaul D."/>
            <person name="Muto C."/>
            <person name="Cheng S.J."/>
            <person name="Richter R.A."/>
            <person name="Bruno V.M."/>
            <person name="Liu G."/>
            <person name="Beyhan S."/>
            <person name="Sundermann A.J."/>
            <person name="Mounaud S."/>
            <person name="Pasculle A.W."/>
            <person name="Nierman W.C."/>
            <person name="Driscoll E."/>
            <person name="Cumbie R."/>
            <person name="Clancy C.J."/>
            <person name="Dupont C.L."/>
        </authorList>
    </citation>
    <scope>NUCLEOTIDE SEQUENCE</scope>
    <source>
        <strain evidence="7">GL11</strain>
    </source>
</reference>
<dbReference type="AlphaFoldDB" id="A0A9P6X274"/>
<dbReference type="OrthoDB" id="59229at2759"/>
<evidence type="ECO:0000256" key="5">
    <source>
        <dbReference type="ARBA" id="ARBA00023002"/>
    </source>
</evidence>
<dbReference type="EMBL" id="JAANQT010001877">
    <property type="protein sequence ID" value="KAG1303734.1"/>
    <property type="molecule type" value="Genomic_DNA"/>
</dbReference>
<accession>A0A9P6X274</accession>
<keyword evidence="4" id="KW-0809">Transit peptide</keyword>
<comment type="function">
    <text evidence="1">Putative mitochondrial redox protein which could be involved in the reduction of small toxic molecules.</text>
</comment>
<comment type="subcellular location">
    <subcellularLocation>
        <location evidence="2">Mitochondrion</location>
    </subcellularLocation>
</comment>
<comment type="caution">
    <text evidence="7">The sequence shown here is derived from an EMBL/GenBank/DDBJ whole genome shotgun (WGS) entry which is preliminary data.</text>
</comment>
<dbReference type="InterPro" id="IPR012882">
    <property type="entry name" value="Fmp46"/>
</dbReference>
<evidence type="ECO:0008006" key="9">
    <source>
        <dbReference type="Google" id="ProtNLM"/>
    </source>
</evidence>
<dbReference type="InterPro" id="IPR006660">
    <property type="entry name" value="Arsenate_reductase-like"/>
</dbReference>
<keyword evidence="6" id="KW-0496">Mitochondrion</keyword>
<dbReference type="Pfam" id="PF07955">
    <property type="entry name" value="DUF1687"/>
    <property type="match status" value="1"/>
</dbReference>
<evidence type="ECO:0000256" key="1">
    <source>
        <dbReference type="ARBA" id="ARBA00002963"/>
    </source>
</evidence>
<dbReference type="PANTHER" id="PTHR28071:SF1">
    <property type="entry name" value="REDOX PROTEIN FMP46, MITOCHONDRIAL-RELATED"/>
    <property type="match status" value="1"/>
</dbReference>
<evidence type="ECO:0000256" key="2">
    <source>
        <dbReference type="ARBA" id="ARBA00004173"/>
    </source>
</evidence>
<proteinExistence type="inferred from homology"/>
<organism evidence="7 8">
    <name type="scientific">Rhizopus oryzae</name>
    <name type="common">Mucormycosis agent</name>
    <name type="synonym">Rhizopus arrhizus var. delemar</name>
    <dbReference type="NCBI Taxonomy" id="64495"/>
    <lineage>
        <taxon>Eukaryota</taxon>
        <taxon>Fungi</taxon>
        <taxon>Fungi incertae sedis</taxon>
        <taxon>Mucoromycota</taxon>
        <taxon>Mucoromycotina</taxon>
        <taxon>Mucoromycetes</taxon>
        <taxon>Mucorales</taxon>
        <taxon>Mucorineae</taxon>
        <taxon>Rhizopodaceae</taxon>
        <taxon>Rhizopus</taxon>
    </lineage>
</organism>
<evidence type="ECO:0000256" key="6">
    <source>
        <dbReference type="ARBA" id="ARBA00023128"/>
    </source>
</evidence>
<evidence type="ECO:0000313" key="8">
    <source>
        <dbReference type="Proteomes" id="UP000716291"/>
    </source>
</evidence>
<protein>
    <recommendedName>
        <fullName evidence="9">Thioredoxin-like protein</fullName>
    </recommendedName>
</protein>
<name>A0A9P6X274_RHIOR</name>
<gene>
    <name evidence="7" type="ORF">G6F64_009819</name>
</gene>
<dbReference type="Proteomes" id="UP000716291">
    <property type="component" value="Unassembled WGS sequence"/>
</dbReference>
<dbReference type="PANTHER" id="PTHR28071">
    <property type="entry name" value="REDOX PROTEIN FMP46, MITOCHONDRIAL-RELATED"/>
    <property type="match status" value="1"/>
</dbReference>
<keyword evidence="5" id="KW-0560">Oxidoreductase</keyword>
<dbReference type="GO" id="GO:0016491">
    <property type="term" value="F:oxidoreductase activity"/>
    <property type="evidence" value="ECO:0007669"/>
    <property type="project" value="UniProtKB-KW"/>
</dbReference>
<dbReference type="SUPFAM" id="SSF52833">
    <property type="entry name" value="Thioredoxin-like"/>
    <property type="match status" value="1"/>
</dbReference>
<comment type="similarity">
    <text evidence="3">Belongs to the FMP46 family.</text>
</comment>
<sequence length="133" mass="15385">MSFRPPRSLPILTLFHNVRSNNSKAALAMLQNKQKNLDGEEKYRIDVMDEFKQPPTDTQLKQVAIFLKSKTPWKDMLLPDVSKEITNPHDAFKMVQDKPQLLQCPIVVDWERGKAAIGIKDLTEIEKLIDERK</sequence>
<dbReference type="GO" id="GO:0005739">
    <property type="term" value="C:mitochondrion"/>
    <property type="evidence" value="ECO:0007669"/>
    <property type="project" value="UniProtKB-SubCell"/>
</dbReference>
<dbReference type="PROSITE" id="PS51353">
    <property type="entry name" value="ARSC"/>
    <property type="match status" value="1"/>
</dbReference>
<evidence type="ECO:0000256" key="3">
    <source>
        <dbReference type="ARBA" id="ARBA00009734"/>
    </source>
</evidence>
<evidence type="ECO:0000313" key="7">
    <source>
        <dbReference type="EMBL" id="KAG1303734.1"/>
    </source>
</evidence>
<keyword evidence="8" id="KW-1185">Reference proteome</keyword>
<dbReference type="InterPro" id="IPR036249">
    <property type="entry name" value="Thioredoxin-like_sf"/>
</dbReference>
<dbReference type="Gene3D" id="3.40.30.10">
    <property type="entry name" value="Glutaredoxin"/>
    <property type="match status" value="1"/>
</dbReference>
<evidence type="ECO:0000256" key="4">
    <source>
        <dbReference type="ARBA" id="ARBA00022946"/>
    </source>
</evidence>